<feature type="compositionally biased region" description="Low complexity" evidence="1">
    <location>
        <begin position="114"/>
        <end position="124"/>
    </location>
</feature>
<feature type="compositionally biased region" description="Basic and acidic residues" evidence="1">
    <location>
        <begin position="222"/>
        <end position="233"/>
    </location>
</feature>
<evidence type="ECO:0000256" key="1">
    <source>
        <dbReference type="SAM" id="MobiDB-lite"/>
    </source>
</evidence>
<keyword evidence="3" id="KW-1185">Reference proteome</keyword>
<accession>A0A4C1Y3L9</accession>
<gene>
    <name evidence="2" type="ORF">EVAR_56155_1</name>
</gene>
<dbReference type="Proteomes" id="UP000299102">
    <property type="component" value="Unassembled WGS sequence"/>
</dbReference>
<feature type="region of interest" description="Disordered" evidence="1">
    <location>
        <begin position="98"/>
        <end position="124"/>
    </location>
</feature>
<name>A0A4C1Y3L9_EUMVA</name>
<sequence>MPLAVNRRRSMLEESSMRRFEVKRRRRTRTARTHVRVGCVFNCPKRIIVNETAFCFRTAVAAAPRRPDSVRRVGVGAVPYVPFFSFTSESRENAWQSERHTAATPGASRRVNSARRPPGRLAPAPSGRRRLCGVAYEINLHVGVSACPLSGIKFCYNSDSLMFSLFCLTMPRKPCLIPFTDEVCPPAISLFVGNLHLSLSRSSGVGVESNFISPITSSINEEPLRCPRSDAGRGRPSSKPTPQVPRAEALTSAPSLNER</sequence>
<evidence type="ECO:0000313" key="2">
    <source>
        <dbReference type="EMBL" id="GBP70488.1"/>
    </source>
</evidence>
<proteinExistence type="predicted"/>
<comment type="caution">
    <text evidence="2">The sequence shown here is derived from an EMBL/GenBank/DDBJ whole genome shotgun (WGS) entry which is preliminary data.</text>
</comment>
<evidence type="ECO:0000313" key="3">
    <source>
        <dbReference type="Proteomes" id="UP000299102"/>
    </source>
</evidence>
<organism evidence="2 3">
    <name type="scientific">Eumeta variegata</name>
    <name type="common">Bagworm moth</name>
    <name type="synonym">Eumeta japonica</name>
    <dbReference type="NCBI Taxonomy" id="151549"/>
    <lineage>
        <taxon>Eukaryota</taxon>
        <taxon>Metazoa</taxon>
        <taxon>Ecdysozoa</taxon>
        <taxon>Arthropoda</taxon>
        <taxon>Hexapoda</taxon>
        <taxon>Insecta</taxon>
        <taxon>Pterygota</taxon>
        <taxon>Neoptera</taxon>
        <taxon>Endopterygota</taxon>
        <taxon>Lepidoptera</taxon>
        <taxon>Glossata</taxon>
        <taxon>Ditrysia</taxon>
        <taxon>Tineoidea</taxon>
        <taxon>Psychidae</taxon>
        <taxon>Oiketicinae</taxon>
        <taxon>Eumeta</taxon>
    </lineage>
</organism>
<dbReference type="EMBL" id="BGZK01001076">
    <property type="protein sequence ID" value="GBP70488.1"/>
    <property type="molecule type" value="Genomic_DNA"/>
</dbReference>
<reference evidence="2 3" key="1">
    <citation type="journal article" date="2019" name="Commun. Biol.">
        <title>The bagworm genome reveals a unique fibroin gene that provides high tensile strength.</title>
        <authorList>
            <person name="Kono N."/>
            <person name="Nakamura H."/>
            <person name="Ohtoshi R."/>
            <person name="Tomita M."/>
            <person name="Numata K."/>
            <person name="Arakawa K."/>
        </authorList>
    </citation>
    <scope>NUCLEOTIDE SEQUENCE [LARGE SCALE GENOMIC DNA]</scope>
</reference>
<feature type="region of interest" description="Disordered" evidence="1">
    <location>
        <begin position="222"/>
        <end position="259"/>
    </location>
</feature>
<protein>
    <submittedName>
        <fullName evidence="2">Uncharacterized protein</fullName>
    </submittedName>
</protein>
<dbReference type="AlphaFoldDB" id="A0A4C1Y3L9"/>